<evidence type="ECO:0000313" key="4">
    <source>
        <dbReference type="Proteomes" id="UP000504635"/>
    </source>
</evidence>
<feature type="compositionally biased region" description="Basic and acidic residues" evidence="2">
    <location>
        <begin position="313"/>
        <end position="322"/>
    </location>
</feature>
<dbReference type="InterPro" id="IPR000571">
    <property type="entry name" value="Znf_CCCH"/>
</dbReference>
<reference evidence="5" key="1">
    <citation type="submission" date="2025-08" db="UniProtKB">
        <authorList>
            <consortium name="RefSeq"/>
        </authorList>
    </citation>
    <scope>IDENTIFICATION</scope>
    <source>
        <tissue evidence="5">Gonads</tissue>
    </source>
</reference>
<dbReference type="InParanoid" id="A0A6J2X7R8"/>
<dbReference type="Pfam" id="PF15663">
    <property type="entry name" value="zf-CCCH_3"/>
    <property type="match status" value="1"/>
</dbReference>
<evidence type="ECO:0000259" key="3">
    <source>
        <dbReference type="PROSITE" id="PS50103"/>
    </source>
</evidence>
<feature type="zinc finger region" description="C3H1-type" evidence="1">
    <location>
        <begin position="23"/>
        <end position="50"/>
    </location>
</feature>
<feature type="domain" description="C3H1-type" evidence="3">
    <location>
        <begin position="23"/>
        <end position="50"/>
    </location>
</feature>
<organism evidence="4 5">
    <name type="scientific">Sitophilus oryzae</name>
    <name type="common">Rice weevil</name>
    <name type="synonym">Curculio oryzae</name>
    <dbReference type="NCBI Taxonomy" id="7048"/>
    <lineage>
        <taxon>Eukaryota</taxon>
        <taxon>Metazoa</taxon>
        <taxon>Ecdysozoa</taxon>
        <taxon>Arthropoda</taxon>
        <taxon>Hexapoda</taxon>
        <taxon>Insecta</taxon>
        <taxon>Pterygota</taxon>
        <taxon>Neoptera</taxon>
        <taxon>Endopterygota</taxon>
        <taxon>Coleoptera</taxon>
        <taxon>Polyphaga</taxon>
        <taxon>Cucujiformia</taxon>
        <taxon>Curculionidae</taxon>
        <taxon>Dryophthorinae</taxon>
        <taxon>Sitophilus</taxon>
    </lineage>
</organism>
<dbReference type="KEGG" id="soy:115875844"/>
<name>A0A6J2X7R8_SITOR</name>
<protein>
    <submittedName>
        <fullName evidence="5">Zinc finger CCCH domain-containing protein 11A-like isoform X1</fullName>
    </submittedName>
</protein>
<dbReference type="OrthoDB" id="5395350at2759"/>
<keyword evidence="4" id="KW-1185">Reference proteome</keyword>
<dbReference type="AlphaFoldDB" id="A0A6J2X7R8"/>
<dbReference type="InterPro" id="IPR041686">
    <property type="entry name" value="Znf-CCCH_3"/>
</dbReference>
<keyword evidence="1" id="KW-0479">Metal-binding</keyword>
<feature type="compositionally biased region" description="Basic and acidic residues" evidence="2">
    <location>
        <begin position="368"/>
        <end position="392"/>
    </location>
</feature>
<dbReference type="GO" id="GO:0008270">
    <property type="term" value="F:zinc ion binding"/>
    <property type="evidence" value="ECO:0007669"/>
    <property type="project" value="UniProtKB-KW"/>
</dbReference>
<evidence type="ECO:0000256" key="2">
    <source>
        <dbReference type="SAM" id="MobiDB-lite"/>
    </source>
</evidence>
<dbReference type="GeneID" id="115875844"/>
<dbReference type="FunFam" id="4.10.1000.10:FF:000026">
    <property type="entry name" value="Zinc finger CCCH domain-containing protein 11A"/>
    <property type="match status" value="1"/>
</dbReference>
<dbReference type="Gene3D" id="4.10.1000.10">
    <property type="entry name" value="Zinc finger, CCCH-type"/>
    <property type="match status" value="1"/>
</dbReference>
<feature type="compositionally biased region" description="Basic residues" evidence="2">
    <location>
        <begin position="357"/>
        <end position="367"/>
    </location>
</feature>
<dbReference type="RefSeq" id="XP_030747232.1">
    <property type="nucleotide sequence ID" value="XM_030891372.1"/>
</dbReference>
<dbReference type="PANTHER" id="PTHR15725:SF14">
    <property type="entry name" value="ZINC FINGER CCCH DOMAIN-CONTAINING PROTEIN 11A"/>
    <property type="match status" value="1"/>
</dbReference>
<dbReference type="PROSITE" id="PS50103">
    <property type="entry name" value="ZF_C3H1"/>
    <property type="match status" value="1"/>
</dbReference>
<dbReference type="SMART" id="SM00356">
    <property type="entry name" value="ZnF_C3H1"/>
    <property type="match status" value="3"/>
</dbReference>
<dbReference type="Proteomes" id="UP000504635">
    <property type="component" value="Unplaced"/>
</dbReference>
<dbReference type="PANTHER" id="PTHR15725">
    <property type="entry name" value="ZN-FINGER, C-X8-C-X5-C-X3-H TYPE-CONTAINING"/>
    <property type="match status" value="1"/>
</dbReference>
<accession>A0A6J2X7R8</accession>
<keyword evidence="1" id="KW-0863">Zinc-finger</keyword>
<evidence type="ECO:0000313" key="5">
    <source>
        <dbReference type="RefSeq" id="XP_030747232.1"/>
    </source>
</evidence>
<feature type="region of interest" description="Disordered" evidence="2">
    <location>
        <begin position="285"/>
        <end position="405"/>
    </location>
</feature>
<gene>
    <name evidence="5" type="primary">LOC115875844</name>
</gene>
<proteinExistence type="predicted"/>
<sequence>MPTEEFYYCSDNFFKKMTDLESPKKTNDCYFYYYSTCSKGDSCGFRHEPSALGCETMCAFWKEGKCLNVHCNFRHMELRKNRKAIPCYWETQPGGCLKPHCPFMHQKSGNINQRDEKIDRTDNGLPENCNQASSFKGSLSGASVDSLVVNFEEESDNETTPIKLPVIKGGTPKVKSLDEIKLEKIAAACAAYYSYPTEELPSQSAQSNTGEDLRNRIIQRVNRKQSNLQLVKRKLTSDELAHILGDDTLKTQEIDVPRFNNKPSFEREKSPEFKIKSLAEIRAERTVQSSKRFDETEEKESPNNAKKRKHSPIRLERNKILKTDSGLTKETLDEAEVTSTSTDEPDTPTEEKQPVKPLRKLNLKKVKSVSEEVHKDSPKELMDTTELSDNKLQRSSSNKTLDESELLLDDNDDDINVNLKAEDELLNEIDNLLDD</sequence>
<keyword evidence="1" id="KW-0862">Zinc</keyword>
<evidence type="ECO:0000256" key="1">
    <source>
        <dbReference type="PROSITE-ProRule" id="PRU00723"/>
    </source>
</evidence>